<gene>
    <name evidence="3" type="ORF">ACFSAH_11615</name>
</gene>
<evidence type="ECO:0000259" key="2">
    <source>
        <dbReference type="Pfam" id="PF18962"/>
    </source>
</evidence>
<feature type="signal peptide" evidence="1">
    <location>
        <begin position="1"/>
        <end position="20"/>
    </location>
</feature>
<dbReference type="RefSeq" id="WP_379662908.1">
    <property type="nucleotide sequence ID" value="NZ_JBHUDG010000018.1"/>
</dbReference>
<dbReference type="InterPro" id="IPR013783">
    <property type="entry name" value="Ig-like_fold"/>
</dbReference>
<dbReference type="NCBIfam" id="TIGR04183">
    <property type="entry name" value="Por_Secre_tail"/>
    <property type="match status" value="1"/>
</dbReference>
<name>A0ABW4IE91_9SPHI</name>
<keyword evidence="1" id="KW-0732">Signal</keyword>
<organism evidence="3 4">
    <name type="scientific">Pseudopedobacter beijingensis</name>
    <dbReference type="NCBI Taxonomy" id="1207056"/>
    <lineage>
        <taxon>Bacteria</taxon>
        <taxon>Pseudomonadati</taxon>
        <taxon>Bacteroidota</taxon>
        <taxon>Sphingobacteriia</taxon>
        <taxon>Sphingobacteriales</taxon>
        <taxon>Sphingobacteriaceae</taxon>
        <taxon>Pseudopedobacter</taxon>
    </lineage>
</organism>
<evidence type="ECO:0000256" key="1">
    <source>
        <dbReference type="SAM" id="SignalP"/>
    </source>
</evidence>
<evidence type="ECO:0000313" key="4">
    <source>
        <dbReference type="Proteomes" id="UP001597118"/>
    </source>
</evidence>
<dbReference type="Pfam" id="PF18962">
    <property type="entry name" value="Por_Secre_tail"/>
    <property type="match status" value="1"/>
</dbReference>
<feature type="chain" id="PRO_5045693895" evidence="1">
    <location>
        <begin position="21"/>
        <end position="368"/>
    </location>
</feature>
<protein>
    <submittedName>
        <fullName evidence="3">T9SS type A sorting domain-containing protein</fullName>
    </submittedName>
</protein>
<proteinExistence type="predicted"/>
<keyword evidence="4" id="KW-1185">Reference proteome</keyword>
<comment type="caution">
    <text evidence="3">The sequence shown here is derived from an EMBL/GenBank/DDBJ whole genome shotgun (WGS) entry which is preliminary data.</text>
</comment>
<dbReference type="EMBL" id="JBHUDG010000018">
    <property type="protein sequence ID" value="MFD1630530.1"/>
    <property type="molecule type" value="Genomic_DNA"/>
</dbReference>
<reference evidence="4" key="1">
    <citation type="journal article" date="2019" name="Int. J. Syst. Evol. Microbiol.">
        <title>The Global Catalogue of Microorganisms (GCM) 10K type strain sequencing project: providing services to taxonomists for standard genome sequencing and annotation.</title>
        <authorList>
            <consortium name="The Broad Institute Genomics Platform"/>
            <consortium name="The Broad Institute Genome Sequencing Center for Infectious Disease"/>
            <person name="Wu L."/>
            <person name="Ma J."/>
        </authorList>
    </citation>
    <scope>NUCLEOTIDE SEQUENCE [LARGE SCALE GENOMIC DNA]</scope>
    <source>
        <strain evidence="4">CCUG 53762</strain>
    </source>
</reference>
<dbReference type="Gene3D" id="2.60.40.10">
    <property type="entry name" value="Immunoglobulins"/>
    <property type="match status" value="1"/>
</dbReference>
<feature type="domain" description="Secretion system C-terminal sorting" evidence="2">
    <location>
        <begin position="292"/>
        <end position="367"/>
    </location>
</feature>
<dbReference type="InterPro" id="IPR026444">
    <property type="entry name" value="Secre_tail"/>
</dbReference>
<evidence type="ECO:0000313" key="3">
    <source>
        <dbReference type="EMBL" id="MFD1630530.1"/>
    </source>
</evidence>
<sequence length="368" mass="40736">MKKQFLLLIFFLGLAEIASAAGINVKNWRWRNNDGNETTATWKAAENTAIEVVDLNTVLRLRMELISDPDNSEVLNFIPRICYSIGDDLNTSTIIGDESTTAFVLVSTANITDGTPTTKQLTSNYPFQPGLVVSNFNSNTHSLPVGYKSEYEFVIKPTANIVPGKKYYFTIDFKKHYNSATRPYLTVSSALPVKLASFQVQKNNEGALLIWKTESETNNDRFEVERSANGKKWAVIAKVPGKGIAASYQHQDLTPLAGTNYYRLVQYDKDGTLDYSGVRSVNFALAQAEISIYPNPTTQKLNIALPNFKGKSVELKVADLKGKLVAASTVTVTNHKITYLLPNGIAKGIYVINLTGDNLNYNQKVTVK</sequence>
<dbReference type="Proteomes" id="UP001597118">
    <property type="component" value="Unassembled WGS sequence"/>
</dbReference>
<accession>A0ABW4IE91</accession>